<evidence type="ECO:0000313" key="3">
    <source>
        <dbReference type="Proteomes" id="UP000193560"/>
    </source>
</evidence>
<feature type="region of interest" description="Disordered" evidence="1">
    <location>
        <begin position="87"/>
        <end position="109"/>
    </location>
</feature>
<keyword evidence="3" id="KW-1185">Reference proteome</keyword>
<name>A0A1X2I4L5_9FUNG</name>
<feature type="region of interest" description="Disordered" evidence="1">
    <location>
        <begin position="1"/>
        <end position="20"/>
    </location>
</feature>
<accession>A0A1X2I4L5</accession>
<dbReference type="OrthoDB" id="2220023at2759"/>
<protein>
    <submittedName>
        <fullName evidence="2">Uncharacterized protein</fullName>
    </submittedName>
</protein>
<feature type="compositionally biased region" description="Polar residues" evidence="1">
    <location>
        <begin position="1"/>
        <end position="17"/>
    </location>
</feature>
<proteinExistence type="predicted"/>
<evidence type="ECO:0000313" key="2">
    <source>
        <dbReference type="EMBL" id="ORZ09236.1"/>
    </source>
</evidence>
<comment type="caution">
    <text evidence="2">The sequence shown here is derived from an EMBL/GenBank/DDBJ whole genome shotgun (WGS) entry which is preliminary data.</text>
</comment>
<evidence type="ECO:0000256" key="1">
    <source>
        <dbReference type="SAM" id="MobiDB-lite"/>
    </source>
</evidence>
<dbReference type="AlphaFoldDB" id="A0A1X2I4L5"/>
<dbReference type="EMBL" id="MCGE01000028">
    <property type="protein sequence ID" value="ORZ09236.1"/>
    <property type="molecule type" value="Genomic_DNA"/>
</dbReference>
<dbReference type="Proteomes" id="UP000193560">
    <property type="component" value="Unassembled WGS sequence"/>
</dbReference>
<reference evidence="2 3" key="1">
    <citation type="submission" date="2016-07" db="EMBL/GenBank/DDBJ databases">
        <title>Pervasive Adenine N6-methylation of Active Genes in Fungi.</title>
        <authorList>
            <consortium name="DOE Joint Genome Institute"/>
            <person name="Mondo S.J."/>
            <person name="Dannebaum R.O."/>
            <person name="Kuo R.C."/>
            <person name="Labutti K."/>
            <person name="Haridas S."/>
            <person name="Kuo A."/>
            <person name="Salamov A."/>
            <person name="Ahrendt S.R."/>
            <person name="Lipzen A."/>
            <person name="Sullivan W."/>
            <person name="Andreopoulos W.B."/>
            <person name="Clum A."/>
            <person name="Lindquist E."/>
            <person name="Daum C."/>
            <person name="Ramamoorthy G.K."/>
            <person name="Gryganskyi A."/>
            <person name="Culley D."/>
            <person name="Magnuson J.K."/>
            <person name="James T.Y."/>
            <person name="O'Malley M.A."/>
            <person name="Stajich J.E."/>
            <person name="Spatafora J.W."/>
            <person name="Visel A."/>
            <person name="Grigoriev I.V."/>
        </authorList>
    </citation>
    <scope>NUCLEOTIDE SEQUENCE [LARGE SCALE GENOMIC DNA]</scope>
    <source>
        <strain evidence="2 3">NRRL 1336</strain>
    </source>
</reference>
<gene>
    <name evidence="2" type="ORF">BCR42DRAFT_424019</name>
</gene>
<organism evidence="2 3">
    <name type="scientific">Absidia repens</name>
    <dbReference type="NCBI Taxonomy" id="90262"/>
    <lineage>
        <taxon>Eukaryota</taxon>
        <taxon>Fungi</taxon>
        <taxon>Fungi incertae sedis</taxon>
        <taxon>Mucoromycota</taxon>
        <taxon>Mucoromycotina</taxon>
        <taxon>Mucoromycetes</taxon>
        <taxon>Mucorales</taxon>
        <taxon>Cunninghamellaceae</taxon>
        <taxon>Absidia</taxon>
    </lineage>
</organism>
<sequence>MYFSLPTSQERSQQQSTHVEKTGLVDTLKGPAISSCAPLTTATATTSSNMNYLTDERLLEIVENLEDHWRSPPILTPTTLAMIFNNGYSDTSSPSRSNSICEKVSLTQH</sequence>